<accession>A0A9I9E5A0</accession>
<evidence type="ECO:0000313" key="2">
    <source>
        <dbReference type="EnsemblPlants" id="MELO3C028968.2.1"/>
    </source>
</evidence>
<reference evidence="2" key="1">
    <citation type="submission" date="2023-03" db="UniProtKB">
        <authorList>
            <consortium name="EnsemblPlants"/>
        </authorList>
    </citation>
    <scope>IDENTIFICATION</scope>
</reference>
<dbReference type="AlphaFoldDB" id="A0A9I9E5A0"/>
<evidence type="ECO:0008006" key="3">
    <source>
        <dbReference type="Google" id="ProtNLM"/>
    </source>
</evidence>
<name>A0A9I9E5A0_CUCME</name>
<dbReference type="Gramene" id="MELO3C028968.2.1">
    <property type="protein sequence ID" value="MELO3C028968.2.1"/>
    <property type="gene ID" value="MELO3C028968.2"/>
</dbReference>
<dbReference type="EnsemblPlants" id="MELO3C028968.2.1">
    <property type="protein sequence ID" value="MELO3C028968.2.1"/>
    <property type="gene ID" value="MELO3C028968.2"/>
</dbReference>
<protein>
    <recommendedName>
        <fullName evidence="3">CACTA en-spm transposon protein</fullName>
    </recommendedName>
</protein>
<proteinExistence type="predicted"/>
<feature type="region of interest" description="Disordered" evidence="1">
    <location>
        <begin position="122"/>
        <end position="158"/>
    </location>
</feature>
<organism evidence="2">
    <name type="scientific">Cucumis melo</name>
    <name type="common">Muskmelon</name>
    <dbReference type="NCBI Taxonomy" id="3656"/>
    <lineage>
        <taxon>Eukaryota</taxon>
        <taxon>Viridiplantae</taxon>
        <taxon>Streptophyta</taxon>
        <taxon>Embryophyta</taxon>
        <taxon>Tracheophyta</taxon>
        <taxon>Spermatophyta</taxon>
        <taxon>Magnoliopsida</taxon>
        <taxon>eudicotyledons</taxon>
        <taxon>Gunneridae</taxon>
        <taxon>Pentapetalae</taxon>
        <taxon>rosids</taxon>
        <taxon>fabids</taxon>
        <taxon>Cucurbitales</taxon>
        <taxon>Cucurbitaceae</taxon>
        <taxon>Benincaseae</taxon>
        <taxon>Cucumis</taxon>
    </lineage>
</organism>
<feature type="region of interest" description="Disordered" evidence="1">
    <location>
        <begin position="34"/>
        <end position="56"/>
    </location>
</feature>
<evidence type="ECO:0000256" key="1">
    <source>
        <dbReference type="SAM" id="MobiDB-lite"/>
    </source>
</evidence>
<feature type="compositionally biased region" description="Polar residues" evidence="1">
    <location>
        <begin position="148"/>
        <end position="158"/>
    </location>
</feature>
<feature type="compositionally biased region" description="Low complexity" evidence="1">
    <location>
        <begin position="34"/>
        <end position="45"/>
    </location>
</feature>
<sequence length="198" mass="22608">MSTDIMSYQRNNFLEMDTMFLEFEDDLDNLAERSSSVGDNVVSSSQPPGTPTPRRLNGRISMRIATGAEKPISPHAVRFSQAIGWVDVGREYIKVVKGDLQMLTTFKEFRVDCHRHFKKYSDSEEARVNPPNDQSRTNKTVRQKLPYNHSSRSKSLLQRQHELVEKKKRRASRSCGVVSGNTRSSWDVRVIGRRGCAC</sequence>
<feature type="compositionally biased region" description="Polar residues" evidence="1">
    <location>
        <begin position="131"/>
        <end position="140"/>
    </location>
</feature>